<evidence type="ECO:0000313" key="19">
    <source>
        <dbReference type="Proteomes" id="UP000178622"/>
    </source>
</evidence>
<evidence type="ECO:0000259" key="16">
    <source>
        <dbReference type="PROSITE" id="PS51198"/>
    </source>
</evidence>
<comment type="similarity">
    <text evidence="1">Belongs to the helicase family. UvrD subfamily.</text>
</comment>
<evidence type="ECO:0000256" key="1">
    <source>
        <dbReference type="ARBA" id="ARBA00009922"/>
    </source>
</evidence>
<evidence type="ECO:0000256" key="7">
    <source>
        <dbReference type="ARBA" id="ARBA00022839"/>
    </source>
</evidence>
<dbReference type="NCBIfam" id="TIGR02785">
    <property type="entry name" value="addA_Gpos"/>
    <property type="match status" value="1"/>
</dbReference>
<dbReference type="Pfam" id="PF00580">
    <property type="entry name" value="UvrD-helicase"/>
    <property type="match status" value="1"/>
</dbReference>
<dbReference type="EC" id="5.6.2.4" evidence="13"/>
<evidence type="ECO:0000256" key="9">
    <source>
        <dbReference type="ARBA" id="ARBA00023125"/>
    </source>
</evidence>
<keyword evidence="10" id="KW-0234">DNA repair</keyword>
<dbReference type="GO" id="GO:0006302">
    <property type="term" value="P:double-strand break repair"/>
    <property type="evidence" value="ECO:0007669"/>
    <property type="project" value="InterPro"/>
</dbReference>
<protein>
    <recommendedName>
        <fullName evidence="13">DNA 3'-5' helicase</fullName>
        <ecNumber evidence="13">5.6.2.4</ecNumber>
    </recommendedName>
</protein>
<dbReference type="Gene3D" id="1.10.486.10">
    <property type="entry name" value="PCRA, domain 4"/>
    <property type="match status" value="1"/>
</dbReference>
<dbReference type="InterPro" id="IPR000212">
    <property type="entry name" value="DNA_helicase_UvrD/REP"/>
</dbReference>
<dbReference type="PANTHER" id="PTHR11070:SF48">
    <property type="entry name" value="ATP-DEPENDENT HELICASE_NUCLEASE SUBUNIT A"/>
    <property type="match status" value="1"/>
</dbReference>
<dbReference type="InterPro" id="IPR014017">
    <property type="entry name" value="DNA_helicase_UvrD-like_C"/>
</dbReference>
<dbReference type="PROSITE" id="PS51217">
    <property type="entry name" value="UVRD_HELICASE_CTER"/>
    <property type="match status" value="1"/>
</dbReference>
<feature type="domain" description="UvrD-like helicase ATP-binding" evidence="16">
    <location>
        <begin position="4"/>
        <end position="475"/>
    </location>
</feature>
<dbReference type="Proteomes" id="UP000178622">
    <property type="component" value="Unassembled WGS sequence"/>
</dbReference>
<keyword evidence="9" id="KW-0238">DNA-binding</keyword>
<comment type="catalytic activity">
    <reaction evidence="12">
        <text>Couples ATP hydrolysis with the unwinding of duplex DNA by translocating in the 3'-5' direction.</text>
        <dbReference type="EC" id="5.6.2.4"/>
    </reaction>
</comment>
<evidence type="ECO:0000256" key="5">
    <source>
        <dbReference type="ARBA" id="ARBA00022801"/>
    </source>
</evidence>
<evidence type="ECO:0000256" key="8">
    <source>
        <dbReference type="ARBA" id="ARBA00022840"/>
    </source>
</evidence>
<dbReference type="GO" id="GO:0004527">
    <property type="term" value="F:exonuclease activity"/>
    <property type="evidence" value="ECO:0007669"/>
    <property type="project" value="UniProtKB-KW"/>
</dbReference>
<dbReference type="GO" id="GO:0033202">
    <property type="term" value="C:DNA helicase complex"/>
    <property type="evidence" value="ECO:0007669"/>
    <property type="project" value="TreeGrafter"/>
</dbReference>
<accession>A0A1E8GJN4</accession>
<dbReference type="Gene3D" id="1.10.10.160">
    <property type="match status" value="1"/>
</dbReference>
<keyword evidence="19" id="KW-1185">Reference proteome</keyword>
<evidence type="ECO:0000256" key="6">
    <source>
        <dbReference type="ARBA" id="ARBA00022806"/>
    </source>
</evidence>
<comment type="catalytic activity">
    <reaction evidence="14">
        <text>ATP + H2O = ADP + phosphate + H(+)</text>
        <dbReference type="Rhea" id="RHEA:13065"/>
        <dbReference type="ChEBI" id="CHEBI:15377"/>
        <dbReference type="ChEBI" id="CHEBI:15378"/>
        <dbReference type="ChEBI" id="CHEBI:30616"/>
        <dbReference type="ChEBI" id="CHEBI:43474"/>
        <dbReference type="ChEBI" id="CHEBI:456216"/>
        <dbReference type="EC" id="5.6.2.4"/>
    </reaction>
</comment>
<evidence type="ECO:0000256" key="10">
    <source>
        <dbReference type="ARBA" id="ARBA00023204"/>
    </source>
</evidence>
<dbReference type="Pfam" id="PF12705">
    <property type="entry name" value="PDDEXK_1"/>
    <property type="match status" value="1"/>
</dbReference>
<evidence type="ECO:0000256" key="15">
    <source>
        <dbReference type="PROSITE-ProRule" id="PRU00560"/>
    </source>
</evidence>
<comment type="caution">
    <text evidence="18">The sequence shown here is derived from an EMBL/GenBank/DDBJ whole genome shotgun (WGS) entry which is preliminary data.</text>
</comment>
<dbReference type="GO" id="GO:0000725">
    <property type="term" value="P:recombinational repair"/>
    <property type="evidence" value="ECO:0007669"/>
    <property type="project" value="TreeGrafter"/>
</dbReference>
<dbReference type="AlphaFoldDB" id="A0A1E8GJN4"/>
<evidence type="ECO:0000256" key="14">
    <source>
        <dbReference type="ARBA" id="ARBA00048988"/>
    </source>
</evidence>
<dbReference type="Gene3D" id="3.90.320.10">
    <property type="match status" value="1"/>
</dbReference>
<dbReference type="InterPro" id="IPR038726">
    <property type="entry name" value="PDDEXK_AddAB-type"/>
</dbReference>
<dbReference type="InterPro" id="IPR027417">
    <property type="entry name" value="P-loop_NTPase"/>
</dbReference>
<dbReference type="GO" id="GO:0005829">
    <property type="term" value="C:cytosol"/>
    <property type="evidence" value="ECO:0007669"/>
    <property type="project" value="TreeGrafter"/>
</dbReference>
<evidence type="ECO:0000256" key="2">
    <source>
        <dbReference type="ARBA" id="ARBA00022722"/>
    </source>
</evidence>
<name>A0A1E8GJN4_9LACT</name>
<sequence length="1219" mass="140960">MTEIKLTKEQKQAIYDSGQNILVSASAGSGKTFVMIERIINKIRQGVSINDLFISTFTVKAAEELKTRLDKKLKAERRNTSDIVERQKFTRALQELENAHIGTTDSYTNFLLKEYYYTIDLDPNFRLMVDKAEQDLLKEEVFNEMFESYLAADEKIENSLKVSTGNFTALSKNYSNDRNTNGFREVIYQIHSFAESTENPLEWLKNDFLTASKLYKSSEDLPSDLIDDVKSDLYMFIRLMETSSENGLFSGKAAKENSENFLAQEPLLLKLLEERKIAKFAEEFSAMKLDFRFGRSKDEVMVELQNEFKKVKSLLVGSPSSPGSIRKFTNSFKHANLIEEYSDMSYQLMQDLQKVSIYFYKIYLERKLQENTLEYADINHLALKILKENEEIRLHFVDKYNEVMIDEYQDANRVQEALYQLISNGHNLFMVGDIKQSIYSFRQADPQLFLSKYIAYQSDDADGELIRLKENFRSRTEVLNFTNNFFKSIMDKNLGEMEYGSEEKLVFGSNEFPKDEEVDSYPELLLFYDKEAGSYNTDENEFVSQNELLVTAEKIKELVKSGVKYDDIVILVRSKSHNNEIEDTLTNLGIPIVLDEGRNNYLESMEVKIMLETLRAIDNPLQDVSFVALINSPMFNFNEDDLMRISLQDKKLPFYRKYQLALNGLGEKSELISQALRQKLEDFNDKFSNWIEMANKVSLHNLIWKIYQDTYYYEYVGAMNNGALRQANLQALSTRANDFENNGYKGLYRFVKMIDNFLEQNNDLASVNVELPENAVRVMTIHKSKGLEFDYVFLLNLQVKFQQRDLTSKLILSRENGAGTQMIVDMKDKVETDFPYALVSMETVPYIVNRNDKLKASLSEEMRVLYVAFTRAVKKLYMVGSVKGKTPFAKYDNSVLEDGMLDVKSRKNAKSYQDWLLSLLSAKEEENFTDALESKEFISNKLKLAFKLFDNEMPIIEEQSTILDQEENKVFEEFKEEITIFDNETLVADKVREARRILDSTDEVNSKYAKAIELPTIQTPSQIKKRYEKIIDIDGITQDNSRSNGKFELSRSDSVSAAELGSATHELMQQVNLDDTSMEGLTIALQKVSARNSVKEKINLEKISNLFDTELGKLMIANQDKLTREAPFSMLKTDSESKEQYLIRGIVDGFLKFDDKIILFDYKTDRFTRDSQVLEIEKRYEVQMNLYAEALTMSYGIDQIEKYLILLGGTKGIIVRKLP</sequence>
<evidence type="ECO:0000256" key="12">
    <source>
        <dbReference type="ARBA" id="ARBA00034617"/>
    </source>
</evidence>
<keyword evidence="5 15" id="KW-0378">Hydrolase</keyword>
<proteinExistence type="inferred from homology"/>
<keyword evidence="4" id="KW-0227">DNA damage</keyword>
<dbReference type="PANTHER" id="PTHR11070">
    <property type="entry name" value="UVRD / RECB / PCRA DNA HELICASE FAMILY MEMBER"/>
    <property type="match status" value="1"/>
</dbReference>
<organism evidence="18 19">
    <name type="scientific">Floricoccus tropicus</name>
    <dbReference type="NCBI Taxonomy" id="1859473"/>
    <lineage>
        <taxon>Bacteria</taxon>
        <taxon>Bacillati</taxon>
        <taxon>Bacillota</taxon>
        <taxon>Bacilli</taxon>
        <taxon>Lactobacillales</taxon>
        <taxon>Streptococcaceae</taxon>
        <taxon>Floricoccus</taxon>
    </lineage>
</organism>
<dbReference type="InterPro" id="IPR013986">
    <property type="entry name" value="DExx_box_DNA_helicase_dom_sf"/>
</dbReference>
<dbReference type="InterPro" id="IPR011335">
    <property type="entry name" value="Restrct_endonuc-II-like"/>
</dbReference>
<evidence type="ECO:0000256" key="11">
    <source>
        <dbReference type="ARBA" id="ARBA00023235"/>
    </source>
</evidence>
<gene>
    <name evidence="18" type="ORF">BG261_05955</name>
</gene>
<keyword evidence="2" id="KW-0540">Nuclease</keyword>
<dbReference type="InterPro" id="IPR014016">
    <property type="entry name" value="UvrD-like_ATP-bd"/>
</dbReference>
<feature type="domain" description="UvrD-like helicase C-terminal" evidence="17">
    <location>
        <begin position="503"/>
        <end position="786"/>
    </location>
</feature>
<dbReference type="GO" id="GO:0003677">
    <property type="term" value="F:DNA binding"/>
    <property type="evidence" value="ECO:0007669"/>
    <property type="project" value="UniProtKB-KW"/>
</dbReference>
<reference evidence="19" key="1">
    <citation type="submission" date="2016-09" db="EMBL/GenBank/DDBJ databases">
        <title>Draft genome sequence of a novel species of the family Streptococcaceae isolated from flowers.</title>
        <authorList>
            <person name="Chuah L.-O."/>
            <person name="Yap K.-P."/>
            <person name="Thong K.L."/>
            <person name="Liong M.T."/>
            <person name="Ahmad R."/>
            <person name="Rusul G."/>
        </authorList>
    </citation>
    <scope>NUCLEOTIDE SEQUENCE [LARGE SCALE GENOMIC DNA]</scope>
    <source>
        <strain evidence="19">DF1</strain>
    </source>
</reference>
<keyword evidence="7 18" id="KW-0269">Exonuclease</keyword>
<evidence type="ECO:0000313" key="18">
    <source>
        <dbReference type="EMBL" id="OFI48450.1"/>
    </source>
</evidence>
<dbReference type="GO" id="GO:0005524">
    <property type="term" value="F:ATP binding"/>
    <property type="evidence" value="ECO:0007669"/>
    <property type="project" value="UniProtKB-UniRule"/>
</dbReference>
<keyword evidence="8 15" id="KW-0067">ATP-binding</keyword>
<dbReference type="SUPFAM" id="SSF52540">
    <property type="entry name" value="P-loop containing nucleoside triphosphate hydrolases"/>
    <property type="match status" value="1"/>
</dbReference>
<dbReference type="InterPro" id="IPR011604">
    <property type="entry name" value="PDDEXK-like_dom_sf"/>
</dbReference>
<evidence type="ECO:0000256" key="4">
    <source>
        <dbReference type="ARBA" id="ARBA00022763"/>
    </source>
</evidence>
<dbReference type="PROSITE" id="PS51198">
    <property type="entry name" value="UVRD_HELICASE_ATP_BIND"/>
    <property type="match status" value="1"/>
</dbReference>
<dbReference type="EMBL" id="MKIR01000024">
    <property type="protein sequence ID" value="OFI48450.1"/>
    <property type="molecule type" value="Genomic_DNA"/>
</dbReference>
<dbReference type="Gene3D" id="3.40.50.300">
    <property type="entry name" value="P-loop containing nucleotide triphosphate hydrolases"/>
    <property type="match status" value="4"/>
</dbReference>
<dbReference type="OrthoDB" id="9810135at2"/>
<dbReference type="SUPFAM" id="SSF52980">
    <property type="entry name" value="Restriction endonuclease-like"/>
    <property type="match status" value="1"/>
</dbReference>
<evidence type="ECO:0000259" key="17">
    <source>
        <dbReference type="PROSITE" id="PS51217"/>
    </source>
</evidence>
<keyword evidence="6 15" id="KW-0347">Helicase</keyword>
<dbReference type="RefSeq" id="WP_070792851.1">
    <property type="nucleotide sequence ID" value="NZ_MKIR01000024.1"/>
</dbReference>
<dbReference type="GO" id="GO:0016887">
    <property type="term" value="F:ATP hydrolysis activity"/>
    <property type="evidence" value="ECO:0007669"/>
    <property type="project" value="RHEA"/>
</dbReference>
<keyword evidence="3 15" id="KW-0547">Nucleotide-binding</keyword>
<dbReference type="Pfam" id="PF13361">
    <property type="entry name" value="UvrD_C"/>
    <property type="match status" value="1"/>
</dbReference>
<dbReference type="InterPro" id="IPR014152">
    <property type="entry name" value="AddA"/>
</dbReference>
<feature type="binding site" evidence="15">
    <location>
        <begin position="25"/>
        <end position="32"/>
    </location>
    <ligand>
        <name>ATP</name>
        <dbReference type="ChEBI" id="CHEBI:30616"/>
    </ligand>
</feature>
<dbReference type="GO" id="GO:0043138">
    <property type="term" value="F:3'-5' DNA helicase activity"/>
    <property type="evidence" value="ECO:0007669"/>
    <property type="project" value="UniProtKB-EC"/>
</dbReference>
<evidence type="ECO:0000256" key="13">
    <source>
        <dbReference type="ARBA" id="ARBA00034808"/>
    </source>
</evidence>
<evidence type="ECO:0000256" key="3">
    <source>
        <dbReference type="ARBA" id="ARBA00022741"/>
    </source>
</evidence>
<dbReference type="STRING" id="1859473.BG261_05955"/>
<keyword evidence="11" id="KW-0413">Isomerase</keyword>